<dbReference type="CDD" id="cd14797">
    <property type="entry name" value="DUF302"/>
    <property type="match status" value="1"/>
</dbReference>
<evidence type="ECO:0000313" key="3">
    <source>
        <dbReference type="Proteomes" id="UP000019460"/>
    </source>
</evidence>
<dbReference type="eggNOG" id="COG3439">
    <property type="taxonomic scope" value="Bacteria"/>
</dbReference>
<sequence>MYGFAIEIDLGFEESVDRVTEALKAEGFGVLTDIDVASTLKTKLGVDKGPYRILGACNPPLANQALDLEPDIGLLLPCNVLVRRTQGGKTRIAVMDPKAVLDLVDNPEVSKVATEVRERLDRVIAALGTL</sequence>
<dbReference type="PANTHER" id="PTHR38342:SF1">
    <property type="entry name" value="SLR5037 PROTEIN"/>
    <property type="match status" value="1"/>
</dbReference>
<gene>
    <name evidence="2" type="ORF">D779_2931</name>
</gene>
<dbReference type="InterPro" id="IPR035923">
    <property type="entry name" value="TT1751-like_sf"/>
</dbReference>
<dbReference type="PATRIC" id="fig|1249627.3.peg.3097"/>
<evidence type="ECO:0000259" key="1">
    <source>
        <dbReference type="Pfam" id="PF03625"/>
    </source>
</evidence>
<dbReference type="Gene3D" id="3.30.310.70">
    <property type="entry name" value="TT1751-like domain"/>
    <property type="match status" value="1"/>
</dbReference>
<dbReference type="SUPFAM" id="SSF103247">
    <property type="entry name" value="TT1751-like"/>
    <property type="match status" value="1"/>
</dbReference>
<dbReference type="OrthoDB" id="9791067at2"/>
<dbReference type="PANTHER" id="PTHR38342">
    <property type="entry name" value="SLR5037 PROTEIN"/>
    <property type="match status" value="1"/>
</dbReference>
<name>W9VV33_9GAMM</name>
<keyword evidence="3" id="KW-1185">Reference proteome</keyword>
<dbReference type="AlphaFoldDB" id="W9VV33"/>
<proteinExistence type="predicted"/>
<reference evidence="2 3" key="1">
    <citation type="submission" date="2012-11" db="EMBL/GenBank/DDBJ databases">
        <title>Genome assembly of Thiorhodococcus sp. AK35.</title>
        <authorList>
            <person name="Nupur N."/>
            <person name="Khatri I."/>
            <person name="Subramanian S."/>
            <person name="Pinnaka A."/>
        </authorList>
    </citation>
    <scope>NUCLEOTIDE SEQUENCE [LARGE SCALE GENOMIC DNA]</scope>
    <source>
        <strain evidence="2 3">AK35</strain>
    </source>
</reference>
<dbReference type="Pfam" id="PF03625">
    <property type="entry name" value="DUF302"/>
    <property type="match status" value="1"/>
</dbReference>
<accession>W9VV33</accession>
<dbReference type="RefSeq" id="WP_043755571.1">
    <property type="nucleotide sequence ID" value="NZ_AONC01000045.1"/>
</dbReference>
<dbReference type="Proteomes" id="UP000019460">
    <property type="component" value="Unassembled WGS sequence"/>
</dbReference>
<dbReference type="EMBL" id="AONC01000045">
    <property type="protein sequence ID" value="EXJ14260.1"/>
    <property type="molecule type" value="Genomic_DNA"/>
</dbReference>
<feature type="domain" description="DUF302" evidence="1">
    <location>
        <begin position="34"/>
        <end position="97"/>
    </location>
</feature>
<protein>
    <recommendedName>
        <fullName evidence="1">DUF302 domain-containing protein</fullName>
    </recommendedName>
</protein>
<dbReference type="InterPro" id="IPR005180">
    <property type="entry name" value="DUF302"/>
</dbReference>
<dbReference type="PIRSF" id="PIRSF021774">
    <property type="entry name" value="UCP021774"/>
    <property type="match status" value="1"/>
</dbReference>
<organism evidence="2 3">
    <name type="scientific">Imhoffiella purpurea</name>
    <dbReference type="NCBI Taxonomy" id="1249627"/>
    <lineage>
        <taxon>Bacteria</taxon>
        <taxon>Pseudomonadati</taxon>
        <taxon>Pseudomonadota</taxon>
        <taxon>Gammaproteobacteria</taxon>
        <taxon>Chromatiales</taxon>
        <taxon>Chromatiaceae</taxon>
        <taxon>Imhoffiella</taxon>
    </lineage>
</organism>
<dbReference type="InterPro" id="IPR016796">
    <property type="entry name" value="UCP021774"/>
</dbReference>
<dbReference type="STRING" id="1249627.D779_2931"/>
<evidence type="ECO:0000313" key="2">
    <source>
        <dbReference type="EMBL" id="EXJ14260.1"/>
    </source>
</evidence>
<comment type="caution">
    <text evidence="2">The sequence shown here is derived from an EMBL/GenBank/DDBJ whole genome shotgun (WGS) entry which is preliminary data.</text>
</comment>